<keyword evidence="3" id="KW-1133">Transmembrane helix</keyword>
<comment type="similarity">
    <text evidence="2">Belongs to the short-chain dehydrogenases/reductases (SDR) family.</text>
</comment>
<organism evidence="4 6">
    <name type="scientific">Rhynocoris fuscipes</name>
    <dbReference type="NCBI Taxonomy" id="488301"/>
    <lineage>
        <taxon>Eukaryota</taxon>
        <taxon>Metazoa</taxon>
        <taxon>Ecdysozoa</taxon>
        <taxon>Arthropoda</taxon>
        <taxon>Hexapoda</taxon>
        <taxon>Insecta</taxon>
        <taxon>Pterygota</taxon>
        <taxon>Neoptera</taxon>
        <taxon>Paraneoptera</taxon>
        <taxon>Hemiptera</taxon>
        <taxon>Heteroptera</taxon>
        <taxon>Panheteroptera</taxon>
        <taxon>Cimicomorpha</taxon>
        <taxon>Reduviidae</taxon>
        <taxon>Harpactorinae</taxon>
        <taxon>Harpactorini</taxon>
        <taxon>Rhynocoris</taxon>
    </lineage>
</organism>
<proteinExistence type="inferred from homology"/>
<evidence type="ECO:0000256" key="2">
    <source>
        <dbReference type="RuleBase" id="RU000363"/>
    </source>
</evidence>
<keyword evidence="3" id="KW-0472">Membrane</keyword>
<keyword evidence="3" id="KW-0812">Transmembrane</keyword>
<keyword evidence="6" id="KW-1185">Reference proteome</keyword>
<name>A0AAW1DRX7_9HEMI</name>
<dbReference type="InterPro" id="IPR020904">
    <property type="entry name" value="Sc_DH/Rdtase_CS"/>
</dbReference>
<reference evidence="4 6" key="1">
    <citation type="submission" date="2022-12" db="EMBL/GenBank/DDBJ databases">
        <title>Chromosome-level genome assembly of true bugs.</title>
        <authorList>
            <person name="Ma L."/>
            <person name="Li H."/>
        </authorList>
    </citation>
    <scope>NUCLEOTIDE SEQUENCE [LARGE SCALE GENOMIC DNA]</scope>
    <source>
        <strain evidence="4">Lab_2022b</strain>
    </source>
</reference>
<dbReference type="PANTHER" id="PTHR44269:SF1">
    <property type="entry name" value="DEHYDROGENASE_REDUCTASE SDR FAMILY MEMBER 7"/>
    <property type="match status" value="1"/>
</dbReference>
<dbReference type="InterPro" id="IPR053011">
    <property type="entry name" value="SDR_family_member_7"/>
</dbReference>
<gene>
    <name evidence="4" type="ORF">O3M35_000091</name>
    <name evidence="5" type="ORF">O3M35_000097</name>
</gene>
<protein>
    <recommendedName>
        <fullName evidence="7">Dehydrogenase/reductase SDR family member 7</fullName>
    </recommendedName>
</protein>
<evidence type="ECO:0008006" key="7">
    <source>
        <dbReference type="Google" id="ProtNLM"/>
    </source>
</evidence>
<keyword evidence="1" id="KW-0560">Oxidoreductase</keyword>
<dbReference type="PRINTS" id="PR00080">
    <property type="entry name" value="SDRFAMILY"/>
</dbReference>
<dbReference type="InterPro" id="IPR036291">
    <property type="entry name" value="NAD(P)-bd_dom_sf"/>
</dbReference>
<feature type="transmembrane region" description="Helical" evidence="3">
    <location>
        <begin position="6"/>
        <end position="25"/>
    </location>
</feature>
<dbReference type="PRINTS" id="PR00081">
    <property type="entry name" value="GDHRDH"/>
</dbReference>
<evidence type="ECO:0000313" key="6">
    <source>
        <dbReference type="Proteomes" id="UP001461498"/>
    </source>
</evidence>
<accession>A0AAW1DRX7</accession>
<dbReference type="Proteomes" id="UP001461498">
    <property type="component" value="Unassembled WGS sequence"/>
</dbReference>
<dbReference type="PANTHER" id="PTHR44269">
    <property type="entry name" value="DEHYDROGENASE/REDUCTASE SDR FAMILY MEMBER 7-RELATED"/>
    <property type="match status" value="1"/>
</dbReference>
<sequence length="333" mass="37497">MDLFSSIGVIVIIYIFIYITTLSIVDCDLHLLWALCFGVNLKKAFKGKVIWVTGASSGIGEFLSVEFARNGAKVVLSGRSVVNLERVKQRCLEVGSRYDHILVLPFDITDYKKHEEMFLRVIDNFGKLDILVNNAGRSQRAFWEKIEMQVDNEMFQVNVFSIISLSRLAVEYFERMDNGGQIVVTSSLAAFVPVPFSSTYSATKHALHGYFKALMAEKLGSNIGVTILCPGPVFSNIDPQSFTAKSGEMFSKNLRMEDRRMPTRRCALLSAVAIANRLDEAWIGLFPVIPLTYILIYFPNVAKRLAVFVGAKHLMKLRDSSRLNVTMEHQNFT</sequence>
<comment type="caution">
    <text evidence="4">The sequence shown here is derived from an EMBL/GenBank/DDBJ whole genome shotgun (WGS) entry which is preliminary data.</text>
</comment>
<dbReference type="AlphaFoldDB" id="A0AAW1DRX7"/>
<evidence type="ECO:0000256" key="1">
    <source>
        <dbReference type="ARBA" id="ARBA00023002"/>
    </source>
</evidence>
<dbReference type="Pfam" id="PF00106">
    <property type="entry name" value="adh_short"/>
    <property type="match status" value="1"/>
</dbReference>
<dbReference type="InterPro" id="IPR002347">
    <property type="entry name" value="SDR_fam"/>
</dbReference>
<dbReference type="EMBL" id="JAPXFL010000001">
    <property type="protein sequence ID" value="KAK9511443.1"/>
    <property type="molecule type" value="Genomic_DNA"/>
</dbReference>
<evidence type="ECO:0000313" key="5">
    <source>
        <dbReference type="EMBL" id="KAK9511443.1"/>
    </source>
</evidence>
<evidence type="ECO:0000256" key="3">
    <source>
        <dbReference type="SAM" id="Phobius"/>
    </source>
</evidence>
<dbReference type="PROSITE" id="PS00061">
    <property type="entry name" value="ADH_SHORT"/>
    <property type="match status" value="1"/>
</dbReference>
<dbReference type="SUPFAM" id="SSF51735">
    <property type="entry name" value="NAD(P)-binding Rossmann-fold domains"/>
    <property type="match status" value="1"/>
</dbReference>
<dbReference type="GO" id="GO:0016491">
    <property type="term" value="F:oxidoreductase activity"/>
    <property type="evidence" value="ECO:0007669"/>
    <property type="project" value="UniProtKB-KW"/>
</dbReference>
<dbReference type="EMBL" id="JAPXFL010000001">
    <property type="protein sequence ID" value="KAK9511434.1"/>
    <property type="molecule type" value="Genomic_DNA"/>
</dbReference>
<evidence type="ECO:0000313" key="4">
    <source>
        <dbReference type="EMBL" id="KAK9511434.1"/>
    </source>
</evidence>
<dbReference type="Gene3D" id="3.40.50.720">
    <property type="entry name" value="NAD(P)-binding Rossmann-like Domain"/>
    <property type="match status" value="1"/>
</dbReference>